<reference evidence="2" key="1">
    <citation type="submission" date="2015-09" db="EMBL/GenBank/DDBJ databases">
        <authorList>
            <consortium name="Pathogen Informatics"/>
        </authorList>
    </citation>
    <scope>NUCLEOTIDE SEQUENCE [LARGE SCALE GENOMIC DNA]</scope>
    <source>
        <strain evidence="2">Lake Konstanz</strain>
    </source>
</reference>
<sequence>MNDAVSCLRVEKRSVSCCRRHRQKVLLLRLRELSFEDGTFTNTSYQLRSVRKLSLKACRHAHTWFTKVWTVFTGRGGHQWPSSSLAYHSTFHRFPEWMEELEIRERTILTCEFCVDFAPFPAIDCCAL</sequence>
<evidence type="ECO:0000313" key="1">
    <source>
        <dbReference type="EMBL" id="CUF55425.1"/>
    </source>
</evidence>
<dbReference type="VEuPathDB" id="TriTrypDB:BSAL_63510"/>
<keyword evidence="2" id="KW-1185">Reference proteome</keyword>
<dbReference type="EMBL" id="CYKH01000352">
    <property type="protein sequence ID" value="CUF55425.1"/>
    <property type="molecule type" value="Genomic_DNA"/>
</dbReference>
<dbReference type="Proteomes" id="UP000051952">
    <property type="component" value="Unassembled WGS sequence"/>
</dbReference>
<accession>A0A0S4IRV4</accession>
<organism evidence="1 2">
    <name type="scientific">Bodo saltans</name>
    <name type="common">Flagellated protozoan</name>
    <dbReference type="NCBI Taxonomy" id="75058"/>
    <lineage>
        <taxon>Eukaryota</taxon>
        <taxon>Discoba</taxon>
        <taxon>Euglenozoa</taxon>
        <taxon>Kinetoplastea</taxon>
        <taxon>Metakinetoplastina</taxon>
        <taxon>Eubodonida</taxon>
        <taxon>Bodonidae</taxon>
        <taxon>Bodo</taxon>
    </lineage>
</organism>
<evidence type="ECO:0000313" key="2">
    <source>
        <dbReference type="Proteomes" id="UP000051952"/>
    </source>
</evidence>
<proteinExistence type="predicted"/>
<gene>
    <name evidence="1" type="ORF">BSAL_63510</name>
</gene>
<name>A0A0S4IRV4_BODSA</name>
<dbReference type="AlphaFoldDB" id="A0A0S4IRV4"/>
<protein>
    <submittedName>
        <fullName evidence="1">Uncharacterized protein</fullName>
    </submittedName>
</protein>